<keyword evidence="3" id="KW-1185">Reference proteome</keyword>
<dbReference type="NCBIfam" id="TIGR02218">
    <property type="entry name" value="phg_TIGR02218"/>
    <property type="match status" value="1"/>
</dbReference>
<gene>
    <name evidence="2" type="ORF">NTH_03410</name>
</gene>
<dbReference type="EMBL" id="CP030941">
    <property type="protein sequence ID" value="UUP18924.1"/>
    <property type="molecule type" value="Genomic_DNA"/>
</dbReference>
<evidence type="ECO:0000313" key="2">
    <source>
        <dbReference type="EMBL" id="UUP18924.1"/>
    </source>
</evidence>
<dbReference type="Proteomes" id="UP001342418">
    <property type="component" value="Chromosome"/>
</dbReference>
<dbReference type="RefSeq" id="WP_338531114.1">
    <property type="nucleotide sequence ID" value="NZ_CP030941.1"/>
</dbReference>
<reference evidence="2 3" key="1">
    <citation type="submission" date="2018-07" db="EMBL/GenBank/DDBJ databases">
        <title>Genome sequence of Nitratireductor thuwali#1536.</title>
        <authorList>
            <person name="Michoud G."/>
            <person name="Merlino G."/>
            <person name="Sefrji F.O."/>
            <person name="Daffonchio D."/>
        </authorList>
    </citation>
    <scope>NUCLEOTIDE SEQUENCE [LARGE SCALE GENOMIC DNA]</scope>
    <source>
        <strain evidence="3">Nit1536</strain>
    </source>
</reference>
<evidence type="ECO:0000313" key="3">
    <source>
        <dbReference type="Proteomes" id="UP001342418"/>
    </source>
</evidence>
<dbReference type="Pfam" id="PF09356">
    <property type="entry name" value="Phage_BR0599"/>
    <property type="match status" value="1"/>
</dbReference>
<dbReference type="InterPro" id="IPR018964">
    <property type="entry name" value="Phage_phiJL001_Gp84_C"/>
</dbReference>
<protein>
    <recommendedName>
        <fullName evidence="1">Bacteriophage phiJL001 Gp84 C-terminal domain-containing protein</fullName>
    </recommendedName>
</protein>
<evidence type="ECO:0000259" key="1">
    <source>
        <dbReference type="Pfam" id="PF09356"/>
    </source>
</evidence>
<dbReference type="InterPro" id="IPR011928">
    <property type="entry name" value="Phage_phiJL001_Gp84"/>
</dbReference>
<feature type="domain" description="Bacteriophage phiJL001 Gp84 C-terminal" evidence="1">
    <location>
        <begin position="194"/>
        <end position="276"/>
    </location>
</feature>
<sequence length="295" mass="31617">MTALNPDLALHLEQDVTTICHCWRLVRRDGTTMGFTDHDRALTCDGTAFAPDTGLTASEARSSLGLGIDTVDVEGALSAFDIDEADIVGGKFDGARVETLLVNWRNPLQFTALRSAVIGKITRSDGRFVAELESPQAALDQINGRTLRRFCDAELGDARCGFDLTTPGFRAEAQLVSVEGNRLHVSGLDGYEQGWFDGGVVTWVAGPEAGRRDRVAAHRAGQQGASLTLWRETAPETVAGTAIVVTAGCDKRFSTCKAKFSNSVNFQGFPHLPGDDAAYGYVTESQVHDGGPLVE</sequence>
<accession>A0ABY5MNS1</accession>
<name>A0ABY5MNS1_9HYPH</name>
<organism evidence="2 3">
    <name type="scientific">Nitratireductor thuwali</name>
    <dbReference type="NCBI Taxonomy" id="2267699"/>
    <lineage>
        <taxon>Bacteria</taxon>
        <taxon>Pseudomonadati</taxon>
        <taxon>Pseudomonadota</taxon>
        <taxon>Alphaproteobacteria</taxon>
        <taxon>Hyphomicrobiales</taxon>
        <taxon>Phyllobacteriaceae</taxon>
        <taxon>Nitratireductor</taxon>
    </lineage>
</organism>
<proteinExistence type="predicted"/>
<dbReference type="Pfam" id="PF09931">
    <property type="entry name" value="Phage_phiJL001_Gp84_N"/>
    <property type="match status" value="1"/>
</dbReference>